<evidence type="ECO:0000313" key="1">
    <source>
        <dbReference type="EMBL" id="MFC7308897.1"/>
    </source>
</evidence>
<comment type="caution">
    <text evidence="1">The sequence shown here is derived from an EMBL/GenBank/DDBJ whole genome shotgun (WGS) entry which is preliminary data.</text>
</comment>
<organism evidence="1 2">
    <name type="scientific">Streptomyces monticola</name>
    <dbReference type="NCBI Taxonomy" id="2666263"/>
    <lineage>
        <taxon>Bacteria</taxon>
        <taxon>Bacillati</taxon>
        <taxon>Actinomycetota</taxon>
        <taxon>Actinomycetes</taxon>
        <taxon>Kitasatosporales</taxon>
        <taxon>Streptomycetaceae</taxon>
        <taxon>Streptomyces</taxon>
    </lineage>
</organism>
<keyword evidence="2" id="KW-1185">Reference proteome</keyword>
<accession>A0ABW2JT00</accession>
<name>A0ABW2JT00_9ACTN</name>
<protein>
    <submittedName>
        <fullName evidence="1">Uncharacterized protein</fullName>
    </submittedName>
</protein>
<gene>
    <name evidence="1" type="ORF">ACFQVC_32370</name>
</gene>
<dbReference type="EMBL" id="JBHTCF010000018">
    <property type="protein sequence ID" value="MFC7308897.1"/>
    <property type="molecule type" value="Genomic_DNA"/>
</dbReference>
<sequence length="47" mass="5137">MTIVDAPTSWPCEVCRRPSVDTDHGRAVILLGHTLKTVTVLQVSYLG</sequence>
<evidence type="ECO:0000313" key="2">
    <source>
        <dbReference type="Proteomes" id="UP001596523"/>
    </source>
</evidence>
<reference evidence="2" key="1">
    <citation type="journal article" date="2019" name="Int. J. Syst. Evol. Microbiol.">
        <title>The Global Catalogue of Microorganisms (GCM) 10K type strain sequencing project: providing services to taxonomists for standard genome sequencing and annotation.</title>
        <authorList>
            <consortium name="The Broad Institute Genomics Platform"/>
            <consortium name="The Broad Institute Genome Sequencing Center for Infectious Disease"/>
            <person name="Wu L."/>
            <person name="Ma J."/>
        </authorList>
    </citation>
    <scope>NUCLEOTIDE SEQUENCE [LARGE SCALE GENOMIC DNA]</scope>
    <source>
        <strain evidence="2">SYNS20</strain>
    </source>
</reference>
<proteinExistence type="predicted"/>
<dbReference type="Proteomes" id="UP001596523">
    <property type="component" value="Unassembled WGS sequence"/>
</dbReference>